<keyword evidence="2" id="KW-1185">Reference proteome</keyword>
<proteinExistence type="predicted"/>
<dbReference type="EMBL" id="CP000847">
    <property type="protein sequence ID" value="ABV74602.1"/>
    <property type="molecule type" value="Genomic_DNA"/>
</dbReference>
<evidence type="ECO:0000313" key="1">
    <source>
        <dbReference type="EMBL" id="ABV74602.1"/>
    </source>
</evidence>
<evidence type="ECO:0000313" key="2">
    <source>
        <dbReference type="Proteomes" id="UP000006830"/>
    </source>
</evidence>
<dbReference type="Proteomes" id="UP000006830">
    <property type="component" value="Chromosome"/>
</dbReference>
<dbReference type="HOGENOM" id="CLU_3410079_0_0_5"/>
<reference evidence="1" key="1">
    <citation type="submission" date="2007-09" db="EMBL/GenBank/DDBJ databases">
        <title>Complete Genome Sequence of Rickettsia akari.</title>
        <authorList>
            <person name="Madan A."/>
            <person name="Fahey J."/>
            <person name="Helton E."/>
            <person name="Ketteman M."/>
            <person name="Madan A."/>
            <person name="Rodrigues S."/>
            <person name="Sanchez A."/>
            <person name="Whiting M."/>
            <person name="Dasch G."/>
            <person name="Eremeeva M."/>
        </authorList>
    </citation>
    <scope>NUCLEOTIDE SEQUENCE</scope>
    <source>
        <strain evidence="1">Hartford</strain>
    </source>
</reference>
<protein>
    <submittedName>
        <fullName evidence="1">Uncharacterized protein</fullName>
    </submittedName>
</protein>
<dbReference type="STRING" id="293614.A1C_01420"/>
<dbReference type="KEGG" id="rak:A1C_01420"/>
<sequence length="29" mass="3264">MPAHEPAARNLEVGAWFNKPKTAIEENEI</sequence>
<organism evidence="1 2">
    <name type="scientific">Rickettsia akari (strain Hartford)</name>
    <dbReference type="NCBI Taxonomy" id="293614"/>
    <lineage>
        <taxon>Bacteria</taxon>
        <taxon>Pseudomonadati</taxon>
        <taxon>Pseudomonadota</taxon>
        <taxon>Alphaproteobacteria</taxon>
        <taxon>Rickettsiales</taxon>
        <taxon>Rickettsiaceae</taxon>
        <taxon>Rickettsieae</taxon>
        <taxon>Rickettsia</taxon>
        <taxon>spotted fever group</taxon>
    </lineage>
</organism>
<dbReference type="AlphaFoldDB" id="A8GMH7"/>
<name>A8GMH7_RICAH</name>
<accession>A8GMH7</accession>
<gene>
    <name evidence="1" type="ordered locus">A1C_01420</name>
</gene>